<dbReference type="Proteomes" id="UP000284508">
    <property type="component" value="Unassembled WGS sequence"/>
</dbReference>
<dbReference type="Proteomes" id="UP000471490">
    <property type="component" value="Unassembled WGS sequence"/>
</dbReference>
<dbReference type="Proteomes" id="UP000291778">
    <property type="component" value="Unassembled WGS sequence"/>
</dbReference>
<dbReference type="Proteomes" id="UP000288730">
    <property type="component" value="Unassembled WGS sequence"/>
</dbReference>
<organism evidence="2 5">
    <name type="scientific">Escherichia coli</name>
    <dbReference type="NCBI Taxonomy" id="562"/>
    <lineage>
        <taxon>Bacteria</taxon>
        <taxon>Pseudomonadati</taxon>
        <taxon>Pseudomonadota</taxon>
        <taxon>Gammaproteobacteria</taxon>
        <taxon>Enterobacterales</taxon>
        <taxon>Enterobacteriaceae</taxon>
        <taxon>Escherichia</taxon>
    </lineage>
</organism>
<comment type="caution">
    <text evidence="2">The sequence shown here is derived from an EMBL/GenBank/DDBJ whole genome shotgun (WGS) entry which is preliminary data.</text>
</comment>
<evidence type="ECO:0000313" key="6">
    <source>
        <dbReference type="Proteomes" id="UP000288730"/>
    </source>
</evidence>
<dbReference type="AlphaFoldDB" id="A0A237KU26"/>
<evidence type="ECO:0000313" key="7">
    <source>
        <dbReference type="Proteomes" id="UP000291778"/>
    </source>
</evidence>
<sequence>MFVIAMMVPSFRHHFFNSVFHGPHSYVKSAVRGYNQRPTDTSQRKRRICSVVKYLSKNMIKVKNV</sequence>
<accession>A0A237KU26</accession>
<dbReference type="EMBL" id="SERV01000024">
    <property type="protein sequence ID" value="RYL77745.1"/>
    <property type="molecule type" value="Genomic_DNA"/>
</dbReference>
<reference evidence="2 5" key="1">
    <citation type="journal article" date="2018" name="BMC Microbiol.">
        <title>Genome sequencing of strains of the most prevalent clonal group of O1:K1:H7 Escherichia coli that causes neonatal meningitis in France.</title>
        <authorList>
            <person name="Geslain G."/>
            <person name="Birgy A."/>
            <person name="Adiba S."/>
            <person name="Magnan M."/>
            <person name="Courroux C."/>
            <person name="Levy C."/>
            <person name="Cohen R."/>
            <person name="Bidet P."/>
            <person name="Bonacorsi S."/>
        </authorList>
    </citation>
    <scope>NUCLEOTIDE SEQUENCE [LARGE SCALE GENOMIC DNA]</scope>
    <source>
        <strain evidence="2 5">S308</strain>
    </source>
</reference>
<reference evidence="4 7" key="3">
    <citation type="submission" date="2019-02" db="EMBL/GenBank/DDBJ databases">
        <authorList>
            <person name="Slukin P."/>
            <person name="Fursova N."/>
            <person name="Ermolenko Z."/>
            <person name="Mayskaya N."/>
            <person name="Kislichkina A."/>
            <person name="Mukhina T."/>
            <person name="Sizova A."/>
            <person name="Bogun A."/>
        </authorList>
    </citation>
    <scope>NUCLEOTIDE SEQUENCE [LARGE SCALE GENOMIC DNA]</scope>
    <source>
        <strain evidence="4">SCPM-O-B-8431</strain>
        <strain evidence="7">SCPM-O-B-8431(U15)</strain>
    </source>
</reference>
<evidence type="ECO:0000313" key="3">
    <source>
        <dbReference type="EMBL" id="RXD17321.1"/>
    </source>
</evidence>
<gene>
    <name evidence="2" type="ORF">D3C88_16730</name>
    <name evidence="3" type="ORF">EPS76_05690</name>
    <name evidence="4" type="ORF">EWK56_24860</name>
    <name evidence="1" type="ORF">FPI65_12465</name>
</gene>
<evidence type="ECO:0000313" key="2">
    <source>
        <dbReference type="EMBL" id="RIB40784.1"/>
    </source>
</evidence>
<proteinExistence type="predicted"/>
<reference evidence="1 8" key="4">
    <citation type="journal article" date="2020" name="Int. J. Nanomedicine">
        <title>Consequences Of Long-Term Bacteria's Exposure To Silver Nanoformulations With Different PhysicoChemical Properties.</title>
        <authorList>
            <person name="Kedziora A."/>
            <person name="Wernecki M."/>
            <person name="Korzekwa K."/>
            <person name="Speruda M."/>
            <person name="Gerasymchuk Y."/>
            <person name="Lukowiak A."/>
            <person name="Bugla-Ploskonska G."/>
        </authorList>
    </citation>
    <scope>NUCLEOTIDE SEQUENCE [LARGE SCALE GENOMIC DNA]</scope>
    <source>
        <strain evidence="1 8">ATCC 11230</strain>
    </source>
</reference>
<dbReference type="EMBL" id="QXHA01001236">
    <property type="protein sequence ID" value="RIB40784.1"/>
    <property type="molecule type" value="Genomic_DNA"/>
</dbReference>
<dbReference type="EMBL" id="SCJN01000027">
    <property type="protein sequence ID" value="RXD17321.1"/>
    <property type="molecule type" value="Genomic_DNA"/>
</dbReference>
<evidence type="ECO:0000313" key="1">
    <source>
        <dbReference type="EMBL" id="NDR92067.1"/>
    </source>
</evidence>
<evidence type="ECO:0000313" key="4">
    <source>
        <dbReference type="EMBL" id="RYL77745.1"/>
    </source>
</evidence>
<reference evidence="3 6" key="2">
    <citation type="submission" date="2019-01" db="EMBL/GenBank/DDBJ databases">
        <title>Genomic analysis of febrile catheter-associated UTI E. coli isolates.</title>
        <authorList>
            <person name="Potter R."/>
            <person name="Zou Z."/>
            <person name="Henderson J."/>
            <person name="Dantas G."/>
        </authorList>
    </citation>
    <scope>NUCLEOTIDE SEQUENCE [LARGE SCALE GENOMIC DNA]</scope>
    <source>
        <strain evidence="3 6">29_CAASB</strain>
    </source>
</reference>
<protein>
    <submittedName>
        <fullName evidence="2">Uncharacterized protein</fullName>
    </submittedName>
</protein>
<name>A0A237KU26_ECOLX</name>
<dbReference type="EMBL" id="VLTB01000209">
    <property type="protein sequence ID" value="NDR92067.1"/>
    <property type="molecule type" value="Genomic_DNA"/>
</dbReference>
<evidence type="ECO:0000313" key="5">
    <source>
        <dbReference type="Proteomes" id="UP000284508"/>
    </source>
</evidence>
<evidence type="ECO:0000313" key="8">
    <source>
        <dbReference type="Proteomes" id="UP000471490"/>
    </source>
</evidence>